<evidence type="ECO:0000256" key="1">
    <source>
        <dbReference type="ARBA" id="ARBA00004651"/>
    </source>
</evidence>
<organism evidence="15">
    <name type="scientific">Candidatus Caldatribacterium saccharofermentans</name>
    <dbReference type="NCBI Taxonomy" id="1454753"/>
    <lineage>
        <taxon>Bacteria</taxon>
        <taxon>Pseudomonadati</taxon>
        <taxon>Atribacterota</taxon>
        <taxon>Atribacteria</taxon>
        <taxon>Atribacterales</taxon>
        <taxon>Candidatus Caldatribacteriaceae</taxon>
        <taxon>Candidatus Caldatribacterium</taxon>
    </lineage>
</organism>
<dbReference type="CDD" id="cd12914">
    <property type="entry name" value="PDC1_DGC_like"/>
    <property type="match status" value="1"/>
</dbReference>
<dbReference type="InterPro" id="IPR033479">
    <property type="entry name" value="dCache_1"/>
</dbReference>
<evidence type="ECO:0000256" key="12">
    <source>
        <dbReference type="SAM" id="Phobius"/>
    </source>
</evidence>
<feature type="domain" description="Methyl-accepting transducer" evidence="13">
    <location>
        <begin position="403"/>
        <end position="688"/>
    </location>
</feature>
<dbReference type="PROSITE" id="PS50885">
    <property type="entry name" value="HAMP"/>
    <property type="match status" value="1"/>
</dbReference>
<dbReference type="SUPFAM" id="SSF103190">
    <property type="entry name" value="Sensory domain-like"/>
    <property type="match status" value="1"/>
</dbReference>
<evidence type="ECO:0000259" key="13">
    <source>
        <dbReference type="PROSITE" id="PS50111"/>
    </source>
</evidence>
<feature type="region of interest" description="Disordered" evidence="11">
    <location>
        <begin position="670"/>
        <end position="695"/>
    </location>
</feature>
<keyword evidence="3" id="KW-0145">Chemotaxis</keyword>
<name>A0A7V4TF34_9BACT</name>
<keyword evidence="10" id="KW-0175">Coiled coil</keyword>
<dbReference type="Gene3D" id="3.30.450.20">
    <property type="entry name" value="PAS domain"/>
    <property type="match status" value="1"/>
</dbReference>
<dbReference type="PANTHER" id="PTHR32089:SF114">
    <property type="entry name" value="METHYL-ACCEPTING CHEMOTAXIS PROTEIN MCPB"/>
    <property type="match status" value="1"/>
</dbReference>
<evidence type="ECO:0000256" key="11">
    <source>
        <dbReference type="SAM" id="MobiDB-lite"/>
    </source>
</evidence>
<accession>A0A7V4TF34</accession>
<dbReference type="GO" id="GO:0005886">
    <property type="term" value="C:plasma membrane"/>
    <property type="evidence" value="ECO:0007669"/>
    <property type="project" value="UniProtKB-SubCell"/>
</dbReference>
<dbReference type="SUPFAM" id="SSF58104">
    <property type="entry name" value="Methyl-accepting chemotaxis protein (MCP) signaling domain"/>
    <property type="match status" value="2"/>
</dbReference>
<dbReference type="GO" id="GO:0006935">
    <property type="term" value="P:chemotaxis"/>
    <property type="evidence" value="ECO:0007669"/>
    <property type="project" value="UniProtKB-KW"/>
</dbReference>
<keyword evidence="7 9" id="KW-0807">Transducer</keyword>
<evidence type="ECO:0000256" key="2">
    <source>
        <dbReference type="ARBA" id="ARBA00022475"/>
    </source>
</evidence>
<gene>
    <name evidence="15" type="ORF">ENW11_02030</name>
</gene>
<comment type="subcellular location">
    <subcellularLocation>
        <location evidence="1">Cell membrane</location>
        <topology evidence="1">Multi-pass membrane protein</topology>
    </subcellularLocation>
</comment>
<keyword evidence="2" id="KW-1003">Cell membrane</keyword>
<evidence type="ECO:0000256" key="6">
    <source>
        <dbReference type="ARBA" id="ARBA00023136"/>
    </source>
</evidence>
<dbReference type="PROSITE" id="PS50111">
    <property type="entry name" value="CHEMOTAXIS_TRANSDUC_2"/>
    <property type="match status" value="1"/>
</dbReference>
<evidence type="ECO:0000256" key="7">
    <source>
        <dbReference type="ARBA" id="ARBA00023224"/>
    </source>
</evidence>
<evidence type="ECO:0000256" key="5">
    <source>
        <dbReference type="ARBA" id="ARBA00022989"/>
    </source>
</evidence>
<dbReference type="SMART" id="SM00283">
    <property type="entry name" value="MA"/>
    <property type="match status" value="1"/>
</dbReference>
<feature type="coiled-coil region" evidence="10">
    <location>
        <begin position="565"/>
        <end position="651"/>
    </location>
</feature>
<evidence type="ECO:0000256" key="3">
    <source>
        <dbReference type="ARBA" id="ARBA00022500"/>
    </source>
</evidence>
<comment type="similarity">
    <text evidence="8">Belongs to the methyl-accepting chemotaxis (MCP) protein family.</text>
</comment>
<comment type="caution">
    <text evidence="15">The sequence shown here is derived from an EMBL/GenBank/DDBJ whole genome shotgun (WGS) entry which is preliminary data.</text>
</comment>
<dbReference type="Gene3D" id="1.10.287.950">
    <property type="entry name" value="Methyl-accepting chemotaxis protein"/>
    <property type="match status" value="1"/>
</dbReference>
<dbReference type="EMBL" id="DTIY01000013">
    <property type="protein sequence ID" value="HGY38577.1"/>
    <property type="molecule type" value="Genomic_DNA"/>
</dbReference>
<feature type="domain" description="HAMP" evidence="14">
    <location>
        <begin position="299"/>
        <end position="356"/>
    </location>
</feature>
<protein>
    <submittedName>
        <fullName evidence="15">HAMP domain-containing protein</fullName>
    </submittedName>
</protein>
<dbReference type="AlphaFoldDB" id="A0A7V4TF34"/>
<keyword evidence="5 12" id="KW-1133">Transmembrane helix</keyword>
<dbReference type="GO" id="GO:0007165">
    <property type="term" value="P:signal transduction"/>
    <property type="evidence" value="ECO:0007669"/>
    <property type="project" value="UniProtKB-KW"/>
</dbReference>
<dbReference type="PANTHER" id="PTHR32089">
    <property type="entry name" value="METHYL-ACCEPTING CHEMOTAXIS PROTEIN MCPB"/>
    <property type="match status" value="1"/>
</dbReference>
<dbReference type="InterPro" id="IPR029151">
    <property type="entry name" value="Sensor-like_sf"/>
</dbReference>
<evidence type="ECO:0000256" key="8">
    <source>
        <dbReference type="ARBA" id="ARBA00029447"/>
    </source>
</evidence>
<dbReference type="Pfam" id="PF00015">
    <property type="entry name" value="MCPsignal"/>
    <property type="match status" value="1"/>
</dbReference>
<dbReference type="InterPro" id="IPR003660">
    <property type="entry name" value="HAMP_dom"/>
</dbReference>
<feature type="coiled-coil region" evidence="10">
    <location>
        <begin position="407"/>
        <end position="473"/>
    </location>
</feature>
<evidence type="ECO:0000313" key="15">
    <source>
        <dbReference type="EMBL" id="HGY38577.1"/>
    </source>
</evidence>
<evidence type="ECO:0000256" key="9">
    <source>
        <dbReference type="PROSITE-ProRule" id="PRU00284"/>
    </source>
</evidence>
<keyword evidence="6 12" id="KW-0472">Membrane</keyword>
<dbReference type="InterPro" id="IPR004089">
    <property type="entry name" value="MCPsignal_dom"/>
</dbReference>
<proteinExistence type="inferred from homology"/>
<feature type="compositionally biased region" description="Low complexity" evidence="11">
    <location>
        <begin position="685"/>
        <end position="695"/>
    </location>
</feature>
<sequence>MVKTIKVKLLFWFLVLSVVPLLALTYYSTMTFQENLTREAKERALTLTASTASAIEIWLEEKIGRLEKLVQLEEIKTLNPEVIVPILKTLLQSDPTLDDIFFANENGDTFSAINPSINVSERAYFKNAMATGKPQVSNMLISKMDGKKIVMIACPVLVDGKPRGIVSKVVEAKVLSQLVSSIKLGKTGYGYLVDSQGFIMAHPDESLILKQKVTETDSQELNALGQRMLQGEKGSAEVTVGGKKELLAFSPVPLARWTVVSTVPAEEVYGQVVSLRNLILLIIVGVAVLVTLLSLWVSSRMSQGITRVKDVLSQIATGNLGMEEEALKEVEKSQDEIGVLAQSSRLMLTSLRQLVRNIMNIASQLAASSEELSSSVEEISKATQEIAKTMSQVAEGSAHQSEDLGKLEENTRLVEEATRKVQEATERNLRLLGEMMESIRENEEAIQSIERAVTLTEEESEKAEKEAQEGKNLLSGLLSRIQSITQVALQIRHSITTLKGRSQEIGKIVDIITGIAEQTNLLALNAAIEAARAGEAGRGFAVVAEEVRKLAENSAQAAAQIATLIGEIQKDTEQAVQRAEEASKEVEEGTRESRQVEEKFAGIMAAIRKVHEDTEMLREALKKVKKAQEAIEKREQEVESLSQDIVRLVEKTQQEVQAVKERLSNIASISEENAASSQEVSASTEEQSASLEEIASASESLAKLAEELQSTVHQFSV</sequence>
<dbReference type="CDD" id="cd12912">
    <property type="entry name" value="PDC2_MCP_like"/>
    <property type="match status" value="1"/>
</dbReference>
<reference evidence="15" key="1">
    <citation type="journal article" date="2020" name="mSystems">
        <title>Genome- and Community-Level Interaction Insights into Carbon Utilization and Element Cycling Functions of Hydrothermarchaeota in Hydrothermal Sediment.</title>
        <authorList>
            <person name="Zhou Z."/>
            <person name="Liu Y."/>
            <person name="Xu W."/>
            <person name="Pan J."/>
            <person name="Luo Z.H."/>
            <person name="Li M."/>
        </authorList>
    </citation>
    <scope>NUCLEOTIDE SEQUENCE [LARGE SCALE GENOMIC DNA]</scope>
    <source>
        <strain evidence="15">SpSt-82</strain>
    </source>
</reference>
<evidence type="ECO:0000256" key="10">
    <source>
        <dbReference type="SAM" id="Coils"/>
    </source>
</evidence>
<keyword evidence="4 12" id="KW-0812">Transmembrane</keyword>
<dbReference type="Pfam" id="PF02743">
    <property type="entry name" value="dCache_1"/>
    <property type="match status" value="1"/>
</dbReference>
<evidence type="ECO:0000259" key="14">
    <source>
        <dbReference type="PROSITE" id="PS50885"/>
    </source>
</evidence>
<evidence type="ECO:0000256" key="4">
    <source>
        <dbReference type="ARBA" id="ARBA00022692"/>
    </source>
</evidence>
<feature type="transmembrane region" description="Helical" evidence="12">
    <location>
        <begin position="278"/>
        <end position="297"/>
    </location>
</feature>
<dbReference type="Gene3D" id="6.10.340.10">
    <property type="match status" value="1"/>
</dbReference>